<feature type="domain" description="Enoyl reductase (ER)" evidence="2">
    <location>
        <begin position="5"/>
        <end position="275"/>
    </location>
</feature>
<keyword evidence="1" id="KW-0560">Oxidoreductase</keyword>
<dbReference type="PANTHER" id="PTHR11695:SF294">
    <property type="entry name" value="RETICULON-4-INTERACTING PROTEIN 1, MITOCHONDRIAL"/>
    <property type="match status" value="1"/>
</dbReference>
<dbReference type="InterPro" id="IPR002364">
    <property type="entry name" value="Quin_OxRdtase/zeta-crystal_CS"/>
</dbReference>
<protein>
    <recommendedName>
        <fullName evidence="2">Enoyl reductase (ER) domain-containing protein</fullName>
    </recommendedName>
</protein>
<dbReference type="PANTHER" id="PTHR11695">
    <property type="entry name" value="ALCOHOL DEHYDROGENASE RELATED"/>
    <property type="match status" value="1"/>
</dbReference>
<gene>
    <name evidence="3" type="ORF">GJ744_005959</name>
</gene>
<dbReference type="Gene3D" id="3.40.50.720">
    <property type="entry name" value="NAD(P)-binding Rossmann-like Domain"/>
    <property type="match status" value="1"/>
</dbReference>
<dbReference type="Proteomes" id="UP000606974">
    <property type="component" value="Unassembled WGS sequence"/>
</dbReference>
<accession>A0A8H7A8B9</accession>
<dbReference type="GO" id="GO:0008270">
    <property type="term" value="F:zinc ion binding"/>
    <property type="evidence" value="ECO:0007669"/>
    <property type="project" value="InterPro"/>
</dbReference>
<proteinExistence type="predicted"/>
<dbReference type="InterPro" id="IPR036291">
    <property type="entry name" value="NAD(P)-bd_dom_sf"/>
</dbReference>
<dbReference type="AlphaFoldDB" id="A0A8H7A8B9"/>
<dbReference type="OrthoDB" id="3509362at2759"/>
<keyword evidence="4" id="KW-1185">Reference proteome</keyword>
<name>A0A8H7A8B9_9EURO</name>
<dbReference type="SMART" id="SM00829">
    <property type="entry name" value="PKS_ER"/>
    <property type="match status" value="1"/>
</dbReference>
<organism evidence="3 4">
    <name type="scientific">Endocarpon pusillum</name>
    <dbReference type="NCBI Taxonomy" id="364733"/>
    <lineage>
        <taxon>Eukaryota</taxon>
        <taxon>Fungi</taxon>
        <taxon>Dikarya</taxon>
        <taxon>Ascomycota</taxon>
        <taxon>Pezizomycotina</taxon>
        <taxon>Eurotiomycetes</taxon>
        <taxon>Chaetothyriomycetidae</taxon>
        <taxon>Verrucariales</taxon>
        <taxon>Verrucariaceae</taxon>
        <taxon>Endocarpon</taxon>
    </lineage>
</organism>
<sequence length="286" mass="30014">MDFSGTVILAGPAAPVHLNRAGTRVFGTLALQSWEVLRSGAGTLAEFVVLGSDAVALVPDKLPLAEAAGLSAAGQTALKMCDVAGIKPGRGQRVLVNGGSGGVGTLACQIVRAMGAEEVVATCSGGNVEMVSGLGVDEVIDYRAMAPLPDHLARTYSDRPFDVILDTVGIQALYEGSPSYLKPNGVYVNVGALEGVMWTFWCWAKNALWPTILGGTPRRYVMFSTVTNGRSAEKLADMVETGKVRVVVDSVFGMDAVLEGYDHLASKRAKGKIVIKIQMTDPSTPS</sequence>
<dbReference type="GO" id="GO:0016491">
    <property type="term" value="F:oxidoreductase activity"/>
    <property type="evidence" value="ECO:0007669"/>
    <property type="project" value="UniProtKB-KW"/>
</dbReference>
<dbReference type="EMBL" id="JAACFV010000260">
    <property type="protein sequence ID" value="KAF7502381.1"/>
    <property type="molecule type" value="Genomic_DNA"/>
</dbReference>
<dbReference type="InterPro" id="IPR011032">
    <property type="entry name" value="GroES-like_sf"/>
</dbReference>
<dbReference type="SUPFAM" id="SSF50129">
    <property type="entry name" value="GroES-like"/>
    <property type="match status" value="1"/>
</dbReference>
<comment type="caution">
    <text evidence="3">The sequence shown here is derived from an EMBL/GenBank/DDBJ whole genome shotgun (WGS) entry which is preliminary data.</text>
</comment>
<dbReference type="InterPro" id="IPR050700">
    <property type="entry name" value="YIM1/Zinc_Alcohol_DH_Fams"/>
</dbReference>
<dbReference type="Gene3D" id="3.90.180.10">
    <property type="entry name" value="Medium-chain alcohol dehydrogenases, catalytic domain"/>
    <property type="match status" value="1"/>
</dbReference>
<dbReference type="SUPFAM" id="SSF51735">
    <property type="entry name" value="NAD(P)-binding Rossmann-fold domains"/>
    <property type="match status" value="1"/>
</dbReference>
<evidence type="ECO:0000259" key="2">
    <source>
        <dbReference type="SMART" id="SM00829"/>
    </source>
</evidence>
<dbReference type="GO" id="GO:0005739">
    <property type="term" value="C:mitochondrion"/>
    <property type="evidence" value="ECO:0007669"/>
    <property type="project" value="TreeGrafter"/>
</dbReference>
<evidence type="ECO:0000313" key="3">
    <source>
        <dbReference type="EMBL" id="KAF7502381.1"/>
    </source>
</evidence>
<evidence type="ECO:0000313" key="4">
    <source>
        <dbReference type="Proteomes" id="UP000606974"/>
    </source>
</evidence>
<reference evidence="3" key="1">
    <citation type="submission" date="2020-02" db="EMBL/GenBank/DDBJ databases">
        <authorList>
            <person name="Palmer J.M."/>
        </authorList>
    </citation>
    <scope>NUCLEOTIDE SEQUENCE</scope>
    <source>
        <strain evidence="3">EPUS1.4</strain>
        <tissue evidence="3">Thallus</tissue>
    </source>
</reference>
<dbReference type="InterPro" id="IPR020843">
    <property type="entry name" value="ER"/>
</dbReference>
<evidence type="ECO:0000256" key="1">
    <source>
        <dbReference type="ARBA" id="ARBA00023002"/>
    </source>
</evidence>
<dbReference type="Pfam" id="PF13602">
    <property type="entry name" value="ADH_zinc_N_2"/>
    <property type="match status" value="1"/>
</dbReference>
<dbReference type="CDD" id="cd08267">
    <property type="entry name" value="MDR1"/>
    <property type="match status" value="1"/>
</dbReference>
<dbReference type="PROSITE" id="PS01162">
    <property type="entry name" value="QOR_ZETA_CRYSTAL"/>
    <property type="match status" value="1"/>
</dbReference>